<reference evidence="2 3" key="2">
    <citation type="journal article" date="2017" name="PLoS ONE">
        <title>Genomic and phenotypic characterisation of fluoroquinolone resistance mechanisms in Enterobacteriaceae in Durban, South Africa.</title>
        <authorList>
            <person name="Osei Sekyere J."/>
            <person name="Amoako D.G."/>
        </authorList>
    </citation>
    <scope>NUCLEOTIDE SEQUENCE [LARGE SCALE GENOMIC DNA]</scope>
    <source>
        <strain evidence="2 3">ST62:944112508</strain>
    </source>
</reference>
<comment type="caution">
    <text evidence="2">The sequence shown here is derived from an EMBL/GenBank/DDBJ whole genome shotgun (WGS) entry which is preliminary data.</text>
</comment>
<sequence>GKPVVTRVGFNANQFVLMSGSGDTQYSPFAVVNGQVFISDAFIQNGSITSAKIANAAINNAKISGSIWSEGYKVANQGGWCLSKADNNLSFTGPEGRLFVQIGKLTGVAPNV</sequence>
<dbReference type="InterPro" id="IPR015406">
    <property type="entry name" value="GpJ_CSF"/>
</dbReference>
<dbReference type="EMBL" id="LJEB01000278">
    <property type="protein sequence ID" value="KPR46246.1"/>
    <property type="molecule type" value="Genomic_DNA"/>
</dbReference>
<protein>
    <recommendedName>
        <fullName evidence="1">Tip attachment protein J central straight fiber domain-containing protein</fullName>
    </recommendedName>
</protein>
<feature type="non-terminal residue" evidence="2">
    <location>
        <position position="1"/>
    </location>
</feature>
<organism evidence="2 3">
    <name type="scientific">Citrobacter freundii</name>
    <dbReference type="NCBI Taxonomy" id="546"/>
    <lineage>
        <taxon>Bacteria</taxon>
        <taxon>Pseudomonadati</taxon>
        <taxon>Pseudomonadota</taxon>
        <taxon>Gammaproteobacteria</taxon>
        <taxon>Enterobacterales</taxon>
        <taxon>Enterobacteriaceae</taxon>
        <taxon>Citrobacter</taxon>
        <taxon>Citrobacter freundii complex</taxon>
    </lineage>
</organism>
<dbReference type="AlphaFoldDB" id="A0AA40NEN4"/>
<name>A0AA40NEN4_CITFR</name>
<accession>A0AA40NEN4</accession>
<evidence type="ECO:0000313" key="2">
    <source>
        <dbReference type="EMBL" id="KPR46246.1"/>
    </source>
</evidence>
<feature type="domain" description="Tip attachment protein J central straight fiber" evidence="1">
    <location>
        <begin position="3"/>
        <end position="95"/>
    </location>
</feature>
<gene>
    <name evidence="2" type="ORF">AN672_28735</name>
</gene>
<dbReference type="RefSeq" id="WP_226999341.1">
    <property type="nucleotide sequence ID" value="NZ_LJEB01000278.1"/>
</dbReference>
<dbReference type="Pfam" id="PF09327">
    <property type="entry name" value="Phage_Tail_Tip"/>
    <property type="match status" value="1"/>
</dbReference>
<evidence type="ECO:0000259" key="1">
    <source>
        <dbReference type="Pfam" id="PF09327"/>
    </source>
</evidence>
<proteinExistence type="predicted"/>
<dbReference type="Proteomes" id="UP000050520">
    <property type="component" value="Unassembled WGS sequence"/>
</dbReference>
<evidence type="ECO:0000313" key="3">
    <source>
        <dbReference type="Proteomes" id="UP000050520"/>
    </source>
</evidence>
<reference evidence="3" key="1">
    <citation type="submission" date="2015-09" db="EMBL/GenBank/DDBJ databases">
        <title>Prevalence of NDMs in South Africa.</title>
        <authorList>
            <person name="Osei Sekyere J."/>
            <person name="Govinden U."/>
            <person name="Essack S."/>
            <person name="Haldorsen B."/>
            <person name="Samuelsen O."/>
            <person name="Aasnaes B."/>
            <person name="Sundsfjord A."/>
        </authorList>
    </citation>
    <scope>NUCLEOTIDE SEQUENCE [LARGE SCALE GENOMIC DNA]</scope>
    <source>
        <strain evidence="3">ST62:944112508</strain>
    </source>
</reference>